<evidence type="ECO:0000313" key="2">
    <source>
        <dbReference type="Proteomes" id="UP000790709"/>
    </source>
</evidence>
<evidence type="ECO:0000313" key="1">
    <source>
        <dbReference type="EMBL" id="KAH7916927.1"/>
    </source>
</evidence>
<organism evidence="1 2">
    <name type="scientific">Leucogyrophana mollusca</name>
    <dbReference type="NCBI Taxonomy" id="85980"/>
    <lineage>
        <taxon>Eukaryota</taxon>
        <taxon>Fungi</taxon>
        <taxon>Dikarya</taxon>
        <taxon>Basidiomycota</taxon>
        <taxon>Agaricomycotina</taxon>
        <taxon>Agaricomycetes</taxon>
        <taxon>Agaricomycetidae</taxon>
        <taxon>Boletales</taxon>
        <taxon>Boletales incertae sedis</taxon>
        <taxon>Leucogyrophana</taxon>
    </lineage>
</organism>
<name>A0ACB8AU87_9AGAM</name>
<gene>
    <name evidence="1" type="ORF">BV22DRAFT_1135883</name>
</gene>
<dbReference type="EMBL" id="MU267451">
    <property type="protein sequence ID" value="KAH7916927.1"/>
    <property type="molecule type" value="Genomic_DNA"/>
</dbReference>
<accession>A0ACB8AU87</accession>
<proteinExistence type="predicted"/>
<sequence>MPQNPHVVPAHNIKARDDFWGACDAVKYGWDGADDACPSELLERLQAAIYPEFLALSTSR</sequence>
<keyword evidence="2" id="KW-1185">Reference proteome</keyword>
<reference evidence="1" key="1">
    <citation type="journal article" date="2021" name="New Phytol.">
        <title>Evolutionary innovations through gain and loss of genes in the ectomycorrhizal Boletales.</title>
        <authorList>
            <person name="Wu G."/>
            <person name="Miyauchi S."/>
            <person name="Morin E."/>
            <person name="Kuo A."/>
            <person name="Drula E."/>
            <person name="Varga T."/>
            <person name="Kohler A."/>
            <person name="Feng B."/>
            <person name="Cao Y."/>
            <person name="Lipzen A."/>
            <person name="Daum C."/>
            <person name="Hundley H."/>
            <person name="Pangilinan J."/>
            <person name="Johnson J."/>
            <person name="Barry K."/>
            <person name="LaButti K."/>
            <person name="Ng V."/>
            <person name="Ahrendt S."/>
            <person name="Min B."/>
            <person name="Choi I.G."/>
            <person name="Park H."/>
            <person name="Plett J.M."/>
            <person name="Magnuson J."/>
            <person name="Spatafora J.W."/>
            <person name="Nagy L.G."/>
            <person name="Henrissat B."/>
            <person name="Grigoriev I.V."/>
            <person name="Yang Z.L."/>
            <person name="Xu J."/>
            <person name="Martin F.M."/>
        </authorList>
    </citation>
    <scope>NUCLEOTIDE SEQUENCE</scope>
    <source>
        <strain evidence="1">KUC20120723A-06</strain>
    </source>
</reference>
<protein>
    <submittedName>
        <fullName evidence="1">Uncharacterized protein</fullName>
    </submittedName>
</protein>
<comment type="caution">
    <text evidence="1">The sequence shown here is derived from an EMBL/GenBank/DDBJ whole genome shotgun (WGS) entry which is preliminary data.</text>
</comment>
<dbReference type="Proteomes" id="UP000790709">
    <property type="component" value="Unassembled WGS sequence"/>
</dbReference>